<feature type="compositionally biased region" description="Low complexity" evidence="3">
    <location>
        <begin position="328"/>
        <end position="341"/>
    </location>
</feature>
<accession>A0A7S4P9J9</accession>
<dbReference type="AlphaFoldDB" id="A0A7S4P9J9"/>
<reference evidence="5" key="1">
    <citation type="submission" date="2021-01" db="EMBL/GenBank/DDBJ databases">
        <authorList>
            <person name="Corre E."/>
            <person name="Pelletier E."/>
            <person name="Niang G."/>
            <person name="Scheremetjew M."/>
            <person name="Finn R."/>
            <person name="Kale V."/>
            <person name="Holt S."/>
            <person name="Cochrane G."/>
            <person name="Meng A."/>
            <person name="Brown T."/>
            <person name="Cohen L."/>
        </authorList>
    </citation>
    <scope>NUCLEOTIDE SEQUENCE</scope>
    <source>
        <strain evidence="5">SoJaBio B1-5/56/2</strain>
    </source>
</reference>
<feature type="compositionally biased region" description="Polar residues" evidence="3">
    <location>
        <begin position="408"/>
        <end position="423"/>
    </location>
</feature>
<feature type="domain" description="Homeobox" evidence="4">
    <location>
        <begin position="172"/>
        <end position="233"/>
    </location>
</feature>
<dbReference type="SMART" id="SM00389">
    <property type="entry name" value="HOX"/>
    <property type="match status" value="2"/>
</dbReference>
<organism evidence="5">
    <name type="scientific">Paramoeba aestuarina</name>
    <dbReference type="NCBI Taxonomy" id="180227"/>
    <lineage>
        <taxon>Eukaryota</taxon>
        <taxon>Amoebozoa</taxon>
        <taxon>Discosea</taxon>
        <taxon>Flabellinia</taxon>
        <taxon>Dactylopodida</taxon>
        <taxon>Paramoebidae</taxon>
        <taxon>Paramoeba</taxon>
    </lineage>
</organism>
<dbReference type="Pfam" id="PF00046">
    <property type="entry name" value="Homeodomain"/>
    <property type="match status" value="2"/>
</dbReference>
<gene>
    <name evidence="5" type="ORF">NAES01612_LOCUS20643</name>
</gene>
<feature type="region of interest" description="Disordered" evidence="3">
    <location>
        <begin position="443"/>
        <end position="552"/>
    </location>
</feature>
<keyword evidence="1 2" id="KW-0371">Homeobox</keyword>
<keyword evidence="1 2" id="KW-0539">Nucleus</keyword>
<proteinExistence type="predicted"/>
<dbReference type="EMBL" id="HBKR01031389">
    <property type="protein sequence ID" value="CAE2327341.1"/>
    <property type="molecule type" value="Transcribed_RNA"/>
</dbReference>
<feature type="compositionally biased region" description="Polar residues" evidence="3">
    <location>
        <begin position="1"/>
        <end position="24"/>
    </location>
</feature>
<feature type="domain" description="Homeobox" evidence="4">
    <location>
        <begin position="112"/>
        <end position="176"/>
    </location>
</feature>
<dbReference type="GO" id="GO:0003677">
    <property type="term" value="F:DNA binding"/>
    <property type="evidence" value="ECO:0007669"/>
    <property type="project" value="UniProtKB-UniRule"/>
</dbReference>
<protein>
    <recommendedName>
        <fullName evidence="4">Homeobox domain-containing protein</fullName>
    </recommendedName>
</protein>
<feature type="DNA-binding region" description="Homeobox" evidence="1">
    <location>
        <begin position="114"/>
        <end position="177"/>
    </location>
</feature>
<dbReference type="CDD" id="cd00086">
    <property type="entry name" value="homeodomain"/>
    <property type="match status" value="2"/>
</dbReference>
<feature type="region of interest" description="Disordered" evidence="3">
    <location>
        <begin position="389"/>
        <end position="429"/>
    </location>
</feature>
<evidence type="ECO:0000256" key="1">
    <source>
        <dbReference type="PROSITE-ProRule" id="PRU00108"/>
    </source>
</evidence>
<feature type="region of interest" description="Disordered" evidence="3">
    <location>
        <begin position="275"/>
        <end position="341"/>
    </location>
</feature>
<dbReference type="GO" id="GO:0005634">
    <property type="term" value="C:nucleus"/>
    <property type="evidence" value="ECO:0007669"/>
    <property type="project" value="UniProtKB-SubCell"/>
</dbReference>
<evidence type="ECO:0000259" key="4">
    <source>
        <dbReference type="PROSITE" id="PS50071"/>
    </source>
</evidence>
<name>A0A7S4P9J9_9EUKA</name>
<comment type="subcellular location">
    <subcellularLocation>
        <location evidence="1 2">Nucleus</location>
    </subcellularLocation>
</comment>
<feature type="compositionally biased region" description="Low complexity" evidence="3">
    <location>
        <begin position="83"/>
        <end position="114"/>
    </location>
</feature>
<feature type="DNA-binding region" description="Homeobox" evidence="1">
    <location>
        <begin position="174"/>
        <end position="234"/>
    </location>
</feature>
<feature type="compositionally biased region" description="Polar residues" evidence="3">
    <location>
        <begin position="277"/>
        <end position="293"/>
    </location>
</feature>
<sequence>MSAMSPVQPSSSDASDWTHHTMSAPSGAASLHLQQFQQLQQLQQPLQQQISVMRQQPFPASGTSSPRGFPHVSIVHQQHFNQQAYVQSQQQQQQQQHHSASSPQPHSPTQSNQQRILGTAYTPEQREALEEIFSVWDTFTKQQEREETFALSKKIGLTTIQIRGWIQNRKKRGQYKGKQVLAPEQVRILEWVFVNHSNYPSVKLKQKLACELGLKYSRIRTWFQSRRQRGVPAVLTRIPQENDMEWNETVQKLRSIIEAVKVEDAFFLRFPFKGSEDGSSGADSPSLEGSSLKSRPLTIPDGVLSQTAPRTSSKMVNSPTYVKDTRNLPTTSSFSPPSSLPARPASLNFPPGEGFPLNLLSSQCELQSDPQKRKMNYMWKGNLEALESPKKRRMTQIPSKGASAPASFISSCPQQMSSTTAATSPVPALPSWRENLARLSLEASPARSPTDQPLPRLQLPSQFSPEISPVSPKGTSAFASSDPGVATTSSWTASAAERTSDRSTSSPSSNDEIMVPKSLNQDTNSSAMPLLPSIRELERAADRSSFSMSQMQ</sequence>
<dbReference type="Gene3D" id="1.10.10.60">
    <property type="entry name" value="Homeodomain-like"/>
    <property type="match status" value="2"/>
</dbReference>
<evidence type="ECO:0000256" key="2">
    <source>
        <dbReference type="RuleBase" id="RU000682"/>
    </source>
</evidence>
<feature type="compositionally biased region" description="Polar residues" evidence="3">
    <location>
        <begin position="304"/>
        <end position="320"/>
    </location>
</feature>
<evidence type="ECO:0000313" key="5">
    <source>
        <dbReference type="EMBL" id="CAE2327341.1"/>
    </source>
</evidence>
<feature type="compositionally biased region" description="Low complexity" evidence="3">
    <location>
        <begin position="486"/>
        <end position="509"/>
    </location>
</feature>
<feature type="region of interest" description="Disordered" evidence="3">
    <location>
        <begin position="1"/>
        <end position="29"/>
    </location>
</feature>
<keyword evidence="1 2" id="KW-0238">DNA-binding</keyword>
<dbReference type="InterPro" id="IPR001356">
    <property type="entry name" value="HD"/>
</dbReference>
<evidence type="ECO:0000256" key="3">
    <source>
        <dbReference type="SAM" id="MobiDB-lite"/>
    </source>
</evidence>
<dbReference type="InterPro" id="IPR009057">
    <property type="entry name" value="Homeodomain-like_sf"/>
</dbReference>
<dbReference type="SUPFAM" id="SSF46689">
    <property type="entry name" value="Homeodomain-like"/>
    <property type="match status" value="2"/>
</dbReference>
<feature type="region of interest" description="Disordered" evidence="3">
    <location>
        <begin position="83"/>
        <end position="115"/>
    </location>
</feature>
<dbReference type="PROSITE" id="PS50071">
    <property type="entry name" value="HOMEOBOX_2"/>
    <property type="match status" value="2"/>
</dbReference>
<feature type="compositionally biased region" description="Polar residues" evidence="3">
    <location>
        <begin position="518"/>
        <end position="527"/>
    </location>
</feature>